<proteinExistence type="predicted"/>
<evidence type="ECO:0000313" key="12">
    <source>
        <dbReference type="EMBL" id="VAW87179.1"/>
    </source>
</evidence>
<dbReference type="Pfam" id="PF02411">
    <property type="entry name" value="MerT"/>
    <property type="match status" value="1"/>
</dbReference>
<sequence>MNETTEQPNTGREGLYAAGGLIGALLASSCCIVPFLLLTLGVGGAWVGNLTALATYQPIFLTVAVALLAVGFWKVYRKPKNACAPGSYCATPASGRVIRIALWAATLLIIAAVAVNLIAPLFI</sequence>
<evidence type="ECO:0000256" key="6">
    <source>
        <dbReference type="ARBA" id="ARBA00022692"/>
    </source>
</evidence>
<keyword evidence="9 11" id="KW-1133">Transmembrane helix</keyword>
<dbReference type="InterPro" id="IPR003457">
    <property type="entry name" value="Transprt_MerT"/>
</dbReference>
<dbReference type="AlphaFoldDB" id="A0A3B0ZLZ3"/>
<dbReference type="GO" id="GO:0015097">
    <property type="term" value="F:mercury ion transmembrane transporter activity"/>
    <property type="evidence" value="ECO:0007669"/>
    <property type="project" value="InterPro"/>
</dbReference>
<keyword evidence="2" id="KW-0813">Transport</keyword>
<accession>A0A3B0ZLZ3</accession>
<keyword evidence="7" id="KW-0479">Metal-binding</keyword>
<comment type="subcellular location">
    <subcellularLocation>
        <location evidence="1">Cell inner membrane</location>
        <topology evidence="1">Multi-pass membrane protein</topology>
    </subcellularLocation>
</comment>
<dbReference type="EMBL" id="UOFQ01000059">
    <property type="protein sequence ID" value="VAW87179.1"/>
    <property type="molecule type" value="Genomic_DNA"/>
</dbReference>
<evidence type="ECO:0000256" key="7">
    <source>
        <dbReference type="ARBA" id="ARBA00022723"/>
    </source>
</evidence>
<gene>
    <name evidence="12" type="ORF">MNBD_GAMMA17-418</name>
</gene>
<evidence type="ECO:0000256" key="10">
    <source>
        <dbReference type="ARBA" id="ARBA00023136"/>
    </source>
</evidence>
<keyword evidence="3" id="KW-0475">Mercuric resistance</keyword>
<protein>
    <recommendedName>
        <fullName evidence="13">Mercuric transport protein, MerT</fullName>
    </recommendedName>
</protein>
<evidence type="ECO:0000256" key="11">
    <source>
        <dbReference type="SAM" id="Phobius"/>
    </source>
</evidence>
<feature type="transmembrane region" description="Helical" evidence="11">
    <location>
        <begin position="59"/>
        <end position="76"/>
    </location>
</feature>
<dbReference type="GO" id="GO:0046872">
    <property type="term" value="F:metal ion binding"/>
    <property type="evidence" value="ECO:0007669"/>
    <property type="project" value="UniProtKB-KW"/>
</dbReference>
<keyword evidence="5" id="KW-0997">Cell inner membrane</keyword>
<evidence type="ECO:0000256" key="5">
    <source>
        <dbReference type="ARBA" id="ARBA00022519"/>
    </source>
</evidence>
<evidence type="ECO:0000256" key="3">
    <source>
        <dbReference type="ARBA" id="ARBA00022466"/>
    </source>
</evidence>
<keyword evidence="10 11" id="KW-0472">Membrane</keyword>
<dbReference type="GO" id="GO:0005886">
    <property type="term" value="C:plasma membrane"/>
    <property type="evidence" value="ECO:0007669"/>
    <property type="project" value="UniProtKB-SubCell"/>
</dbReference>
<name>A0A3B0ZLZ3_9ZZZZ</name>
<evidence type="ECO:0000256" key="2">
    <source>
        <dbReference type="ARBA" id="ARBA00022448"/>
    </source>
</evidence>
<keyword evidence="4" id="KW-1003">Cell membrane</keyword>
<organism evidence="12">
    <name type="scientific">hydrothermal vent metagenome</name>
    <dbReference type="NCBI Taxonomy" id="652676"/>
    <lineage>
        <taxon>unclassified sequences</taxon>
        <taxon>metagenomes</taxon>
        <taxon>ecological metagenomes</taxon>
    </lineage>
</organism>
<feature type="transmembrane region" description="Helical" evidence="11">
    <location>
        <begin position="97"/>
        <end position="122"/>
    </location>
</feature>
<dbReference type="Gene3D" id="1.10.287.910">
    <property type="entry name" value="bacterial mercury transporter, merf"/>
    <property type="match status" value="1"/>
</dbReference>
<evidence type="ECO:0000256" key="4">
    <source>
        <dbReference type="ARBA" id="ARBA00022475"/>
    </source>
</evidence>
<keyword evidence="6 11" id="KW-0812">Transmembrane</keyword>
<evidence type="ECO:0008006" key="13">
    <source>
        <dbReference type="Google" id="ProtNLM"/>
    </source>
</evidence>
<evidence type="ECO:0000256" key="1">
    <source>
        <dbReference type="ARBA" id="ARBA00004429"/>
    </source>
</evidence>
<reference evidence="12" key="1">
    <citation type="submission" date="2018-06" db="EMBL/GenBank/DDBJ databases">
        <authorList>
            <person name="Zhirakovskaya E."/>
        </authorList>
    </citation>
    <scope>NUCLEOTIDE SEQUENCE</scope>
</reference>
<keyword evidence="8" id="KW-0476">Mercury</keyword>
<evidence type="ECO:0000256" key="8">
    <source>
        <dbReference type="ARBA" id="ARBA00022914"/>
    </source>
</evidence>
<evidence type="ECO:0000256" key="9">
    <source>
        <dbReference type="ARBA" id="ARBA00022989"/>
    </source>
</evidence>
<feature type="transmembrane region" description="Helical" evidence="11">
    <location>
        <begin position="21"/>
        <end position="47"/>
    </location>
</feature>